<dbReference type="eggNOG" id="COG1175">
    <property type="taxonomic scope" value="Bacteria"/>
</dbReference>
<dbReference type="Pfam" id="PF00528">
    <property type="entry name" value="BPD_transp_1"/>
    <property type="match status" value="1"/>
</dbReference>
<accession>D1CEJ3</accession>
<dbReference type="KEGG" id="ttr:Tter_0428"/>
<feature type="transmembrane region" description="Helical" evidence="7">
    <location>
        <begin position="91"/>
        <end position="112"/>
    </location>
</feature>
<dbReference type="HOGENOM" id="CLU_016047_0_2_0"/>
<dbReference type="STRING" id="525904.Tter_0428"/>
<evidence type="ECO:0000313" key="9">
    <source>
        <dbReference type="EMBL" id="ACZ41349.1"/>
    </source>
</evidence>
<feature type="domain" description="ABC transmembrane type-1" evidence="8">
    <location>
        <begin position="87"/>
        <end position="300"/>
    </location>
</feature>
<keyword evidence="10" id="KW-1185">Reference proteome</keyword>
<dbReference type="InterPro" id="IPR000515">
    <property type="entry name" value="MetI-like"/>
</dbReference>
<dbReference type="InterPro" id="IPR035906">
    <property type="entry name" value="MetI-like_sf"/>
</dbReference>
<keyword evidence="4 7" id="KW-0812">Transmembrane</keyword>
<comment type="subcellular location">
    <subcellularLocation>
        <location evidence="1 7">Cell membrane</location>
        <topology evidence="1 7">Multi-pass membrane protein</topology>
    </subcellularLocation>
</comment>
<evidence type="ECO:0000256" key="2">
    <source>
        <dbReference type="ARBA" id="ARBA00022448"/>
    </source>
</evidence>
<evidence type="ECO:0000256" key="4">
    <source>
        <dbReference type="ARBA" id="ARBA00022692"/>
    </source>
</evidence>
<dbReference type="GO" id="GO:0055085">
    <property type="term" value="P:transmembrane transport"/>
    <property type="evidence" value="ECO:0007669"/>
    <property type="project" value="InterPro"/>
</dbReference>
<dbReference type="Proteomes" id="UP000000323">
    <property type="component" value="Chromosome 1"/>
</dbReference>
<feature type="transmembrane region" description="Helical" evidence="7">
    <location>
        <begin position="279"/>
        <end position="304"/>
    </location>
</feature>
<dbReference type="PANTHER" id="PTHR30193:SF37">
    <property type="entry name" value="INNER MEMBRANE ABC TRANSPORTER PERMEASE PROTEIN YCJO"/>
    <property type="match status" value="1"/>
</dbReference>
<dbReference type="PANTHER" id="PTHR30193">
    <property type="entry name" value="ABC TRANSPORTER PERMEASE PROTEIN"/>
    <property type="match status" value="1"/>
</dbReference>
<dbReference type="Gene3D" id="1.10.3720.10">
    <property type="entry name" value="MetI-like"/>
    <property type="match status" value="1"/>
</dbReference>
<feature type="transmembrane region" description="Helical" evidence="7">
    <location>
        <begin position="173"/>
        <end position="198"/>
    </location>
</feature>
<dbReference type="OrthoDB" id="145927at2"/>
<dbReference type="EMBL" id="CP001825">
    <property type="protein sequence ID" value="ACZ41349.1"/>
    <property type="molecule type" value="Genomic_DNA"/>
</dbReference>
<name>D1CEJ3_THET1</name>
<sequence length="310" mass="35250">MNTTRLGDITAARVSSRSRMRTLRKQLPNYLFILPFLFFFTVFTAWPILQGIRMSLYDWRVLAKTQRFVGLKNYQSLMRDDQWWETLGHTLYFTVLTVALMVVVSLLTAAALKRNIPGREFFRVLFYTPVLLSVSVMGVVGNRVFDPTSGLLNYYITYVLNGPQIGWVNNPRIVIPTLAIFTVWWGFGFPMLVFLAGLQNIPEHLYEAAKIDGASSIQSFFNITLPLLKPVTLFVVVTQFLAHMLVFGQPLLITGGGPGTASKTVMMYLWETGWKFFRMGYASTMAVALAVIMIIVSLVFFRLFGARVEY</sequence>
<dbReference type="PROSITE" id="PS50928">
    <property type="entry name" value="ABC_TM1"/>
    <property type="match status" value="1"/>
</dbReference>
<keyword evidence="2 7" id="KW-0813">Transport</keyword>
<gene>
    <name evidence="9" type="ordered locus">Tter_0428</name>
</gene>
<dbReference type="AlphaFoldDB" id="D1CEJ3"/>
<evidence type="ECO:0000259" key="8">
    <source>
        <dbReference type="PROSITE" id="PS50928"/>
    </source>
</evidence>
<dbReference type="GO" id="GO:0005886">
    <property type="term" value="C:plasma membrane"/>
    <property type="evidence" value="ECO:0007669"/>
    <property type="project" value="UniProtKB-SubCell"/>
</dbReference>
<evidence type="ECO:0000256" key="1">
    <source>
        <dbReference type="ARBA" id="ARBA00004651"/>
    </source>
</evidence>
<evidence type="ECO:0000313" key="10">
    <source>
        <dbReference type="Proteomes" id="UP000000323"/>
    </source>
</evidence>
<comment type="similarity">
    <text evidence="7">Belongs to the binding-protein-dependent transport system permease family.</text>
</comment>
<feature type="transmembrane region" description="Helical" evidence="7">
    <location>
        <begin position="27"/>
        <end position="49"/>
    </location>
</feature>
<evidence type="ECO:0000256" key="6">
    <source>
        <dbReference type="ARBA" id="ARBA00023136"/>
    </source>
</evidence>
<organism evidence="9 10">
    <name type="scientific">Thermobaculum terrenum (strain ATCC BAA-798 / CCMEE 7001 / YNP1)</name>
    <dbReference type="NCBI Taxonomy" id="525904"/>
    <lineage>
        <taxon>Bacteria</taxon>
        <taxon>Bacillati</taxon>
        <taxon>Chloroflexota</taxon>
        <taxon>Chloroflexia</taxon>
        <taxon>Candidatus Thermobaculales</taxon>
        <taxon>Candidatus Thermobaculaceae</taxon>
        <taxon>Thermobaculum</taxon>
    </lineage>
</organism>
<keyword evidence="3" id="KW-1003">Cell membrane</keyword>
<feature type="transmembrane region" description="Helical" evidence="7">
    <location>
        <begin position="124"/>
        <end position="145"/>
    </location>
</feature>
<reference evidence="10" key="1">
    <citation type="journal article" date="2010" name="Stand. Genomic Sci.">
        <title>Complete genome sequence of 'Thermobaculum terrenum' type strain (YNP1).</title>
        <authorList>
            <person name="Kiss H."/>
            <person name="Cleland D."/>
            <person name="Lapidus A."/>
            <person name="Lucas S."/>
            <person name="Glavina Del Rio T."/>
            <person name="Nolan M."/>
            <person name="Tice H."/>
            <person name="Han C."/>
            <person name="Goodwin L."/>
            <person name="Pitluck S."/>
            <person name="Liolios K."/>
            <person name="Ivanova N."/>
            <person name="Mavromatis K."/>
            <person name="Ovchinnikova G."/>
            <person name="Pati A."/>
            <person name="Chen A."/>
            <person name="Palaniappan K."/>
            <person name="Land M."/>
            <person name="Hauser L."/>
            <person name="Chang Y."/>
            <person name="Jeffries C."/>
            <person name="Lu M."/>
            <person name="Brettin T."/>
            <person name="Detter J."/>
            <person name="Goker M."/>
            <person name="Tindall B."/>
            <person name="Beck B."/>
            <person name="McDermott T."/>
            <person name="Woyke T."/>
            <person name="Bristow J."/>
            <person name="Eisen J."/>
            <person name="Markowitz V."/>
            <person name="Hugenholtz P."/>
            <person name="Kyrpides N."/>
            <person name="Klenk H."/>
            <person name="Cheng J."/>
        </authorList>
    </citation>
    <scope>NUCLEOTIDE SEQUENCE [LARGE SCALE GENOMIC DNA]</scope>
    <source>
        <strain evidence="10">ATCC BAA-798 / YNP1</strain>
    </source>
</reference>
<dbReference type="SUPFAM" id="SSF161098">
    <property type="entry name" value="MetI-like"/>
    <property type="match status" value="1"/>
</dbReference>
<feature type="transmembrane region" description="Helical" evidence="7">
    <location>
        <begin position="219"/>
        <end position="242"/>
    </location>
</feature>
<keyword evidence="5 7" id="KW-1133">Transmembrane helix</keyword>
<dbReference type="CDD" id="cd06261">
    <property type="entry name" value="TM_PBP2"/>
    <property type="match status" value="1"/>
</dbReference>
<evidence type="ECO:0000256" key="5">
    <source>
        <dbReference type="ARBA" id="ARBA00022989"/>
    </source>
</evidence>
<keyword evidence="6 7" id="KW-0472">Membrane</keyword>
<dbReference type="RefSeq" id="WP_012874384.1">
    <property type="nucleotide sequence ID" value="NC_013525.1"/>
</dbReference>
<evidence type="ECO:0000256" key="7">
    <source>
        <dbReference type="RuleBase" id="RU363032"/>
    </source>
</evidence>
<evidence type="ECO:0000256" key="3">
    <source>
        <dbReference type="ARBA" id="ARBA00022475"/>
    </source>
</evidence>
<dbReference type="InterPro" id="IPR051393">
    <property type="entry name" value="ABC_transporter_permease"/>
</dbReference>
<proteinExistence type="inferred from homology"/>
<protein>
    <submittedName>
        <fullName evidence="9">Binding-protein-dependent transport systems inner membrane component</fullName>
    </submittedName>
</protein>